<dbReference type="HOGENOM" id="CLU_101141_8_0_10"/>
<dbReference type="OrthoDB" id="333038at2"/>
<dbReference type="CDD" id="cd00586">
    <property type="entry name" value="4HBT"/>
    <property type="match status" value="1"/>
</dbReference>
<evidence type="ECO:0000256" key="1">
    <source>
        <dbReference type="ARBA" id="ARBA00005953"/>
    </source>
</evidence>
<comment type="similarity">
    <text evidence="1">Belongs to the 4-hydroxybenzoyl-CoA thioesterase family.</text>
</comment>
<dbReference type="Gene3D" id="3.10.129.10">
    <property type="entry name" value="Hotdog Thioesterase"/>
    <property type="match status" value="1"/>
</dbReference>
<protein>
    <recommendedName>
        <fullName evidence="5">Thioesterase</fullName>
    </recommendedName>
</protein>
<evidence type="ECO:0000256" key="2">
    <source>
        <dbReference type="ARBA" id="ARBA00022801"/>
    </source>
</evidence>
<dbReference type="InterPro" id="IPR050563">
    <property type="entry name" value="4-hydroxybenzoyl-CoA_TE"/>
</dbReference>
<dbReference type="GO" id="GO:0047617">
    <property type="term" value="F:fatty acyl-CoA hydrolase activity"/>
    <property type="evidence" value="ECO:0007669"/>
    <property type="project" value="TreeGrafter"/>
</dbReference>
<dbReference type="STRING" id="1227739.Hsw_3971"/>
<dbReference type="PATRIC" id="fig|1227739.3.peg.4121"/>
<evidence type="ECO:0000313" key="3">
    <source>
        <dbReference type="EMBL" id="AHJ99566.1"/>
    </source>
</evidence>
<dbReference type="Pfam" id="PF13279">
    <property type="entry name" value="4HBT_2"/>
    <property type="match status" value="1"/>
</dbReference>
<dbReference type="EMBL" id="CP007145">
    <property type="protein sequence ID" value="AHJ99566.1"/>
    <property type="molecule type" value="Genomic_DNA"/>
</dbReference>
<dbReference type="eggNOG" id="COG0824">
    <property type="taxonomic scope" value="Bacteria"/>
</dbReference>
<dbReference type="RefSeq" id="WP_044003616.1">
    <property type="nucleotide sequence ID" value="NZ_CP007145.1"/>
</dbReference>
<dbReference type="PANTHER" id="PTHR31793:SF27">
    <property type="entry name" value="NOVEL THIOESTERASE SUPERFAMILY DOMAIN AND SAPOSIN A-TYPE DOMAIN CONTAINING PROTEIN (0610012H03RIK)"/>
    <property type="match status" value="1"/>
</dbReference>
<reference evidence="3 4" key="1">
    <citation type="submission" date="2014-01" db="EMBL/GenBank/DDBJ databases">
        <title>Complete genome sequence of ionizing-radiation resistance bacterium Hymenobacter swuensis DY53.</title>
        <authorList>
            <person name="Jung J.-H."/>
            <person name="Jeong S.-W."/>
            <person name="Joe M.-H."/>
            <person name="Cho y.-j."/>
            <person name="Kim M.-K."/>
            <person name="Lim S.-Y."/>
        </authorList>
    </citation>
    <scope>NUCLEOTIDE SEQUENCE [LARGE SCALE GENOMIC DNA]</scope>
    <source>
        <strain evidence="3 4">DY53</strain>
    </source>
</reference>
<evidence type="ECO:0000313" key="4">
    <source>
        <dbReference type="Proteomes" id="UP000019423"/>
    </source>
</evidence>
<evidence type="ECO:0008006" key="5">
    <source>
        <dbReference type="Google" id="ProtNLM"/>
    </source>
</evidence>
<dbReference type="InterPro" id="IPR029069">
    <property type="entry name" value="HotDog_dom_sf"/>
</dbReference>
<dbReference type="KEGG" id="hsw:Hsw_3971"/>
<dbReference type="SUPFAM" id="SSF54637">
    <property type="entry name" value="Thioesterase/thiol ester dehydrase-isomerase"/>
    <property type="match status" value="1"/>
</dbReference>
<keyword evidence="2" id="KW-0378">Hydrolase</keyword>
<accession>W8FAA3</accession>
<organism evidence="3 4">
    <name type="scientific">Hymenobacter swuensis DY53</name>
    <dbReference type="NCBI Taxonomy" id="1227739"/>
    <lineage>
        <taxon>Bacteria</taxon>
        <taxon>Pseudomonadati</taxon>
        <taxon>Bacteroidota</taxon>
        <taxon>Cytophagia</taxon>
        <taxon>Cytophagales</taxon>
        <taxon>Hymenobacteraceae</taxon>
        <taxon>Hymenobacter</taxon>
    </lineage>
</organism>
<gene>
    <name evidence="3" type="ORF">Hsw_3971</name>
</gene>
<sequence length="147" mass="16714">MARIRIELPAHYLLTIEMPVRITDLNYGNHLGNHALLGLLHEARVQLLQHLGYPEFDPATGLGHIMADVAIEYKGEGFYGDTLRIQLGATDLSKYGFDVVYWVHNQEGREIARAKTGMLCFDYNTRKLRPLPAEYAVRLRRETPPAP</sequence>
<name>W8FAA3_9BACT</name>
<dbReference type="Proteomes" id="UP000019423">
    <property type="component" value="Chromosome"/>
</dbReference>
<proteinExistence type="inferred from homology"/>
<dbReference type="PANTHER" id="PTHR31793">
    <property type="entry name" value="4-HYDROXYBENZOYL-COA THIOESTERASE FAMILY MEMBER"/>
    <property type="match status" value="1"/>
</dbReference>
<keyword evidence="4" id="KW-1185">Reference proteome</keyword>
<dbReference type="AlphaFoldDB" id="W8FAA3"/>